<evidence type="ECO:0000259" key="4">
    <source>
        <dbReference type="PROSITE" id="PS51387"/>
    </source>
</evidence>
<dbReference type="InterPro" id="IPR051312">
    <property type="entry name" value="Diverse_Substr_Oxidored"/>
</dbReference>
<dbReference type="InterPro" id="IPR016169">
    <property type="entry name" value="FAD-bd_PCMH_sub2"/>
</dbReference>
<name>A0A2M8QF06_9CHLR</name>
<accession>A0A2M8QF06</accession>
<keyword evidence="1" id="KW-0285">Flavoprotein</keyword>
<dbReference type="InterPro" id="IPR002346">
    <property type="entry name" value="Mopterin_DH_FAD-bd"/>
</dbReference>
<dbReference type="SUPFAM" id="SSF56176">
    <property type="entry name" value="FAD-binding/transporter-associated domain-like"/>
    <property type="match status" value="1"/>
</dbReference>
<dbReference type="PANTHER" id="PTHR42659">
    <property type="entry name" value="XANTHINE DEHYDROGENASE SUBUNIT C-RELATED"/>
    <property type="match status" value="1"/>
</dbReference>
<evidence type="ECO:0000313" key="5">
    <source>
        <dbReference type="EMBL" id="PJF48387.1"/>
    </source>
</evidence>
<proteinExistence type="predicted"/>
<sequence length="298" mass="31602">MSWNDYFMPKTLEEAARLLAAHGGRARVIGGGTDYFVDEAHQPAPEALVDVTRIADLRGIWEEEGYVVIGCGVSHAQIVASPLVQAHGAALVEACGQIGGPQVRNVATLAGNIAHALPAADGAIALLALDGEALIAWADGDAVVREWRPLPQLFRGPGQSAIDSTRQVLAALRFPVRAPSEGSAFARVMRPQGVALPIMGLAARVRLRADGAIADIRVTLGPAAPTPFRAQATEAYLRGRMLDALTLREAGEMLLGEAHPRTSPHRATAEYRREVIPVLFQEAMGRALQRAAALEVSA</sequence>
<dbReference type="Pfam" id="PF00941">
    <property type="entry name" value="FAD_binding_5"/>
    <property type="match status" value="1"/>
</dbReference>
<gene>
    <name evidence="5" type="ORF">CUN48_03900</name>
</gene>
<keyword evidence="2" id="KW-0274">FAD</keyword>
<dbReference type="InterPro" id="IPR036683">
    <property type="entry name" value="CO_DH_flav_C_dom_sf"/>
</dbReference>
<evidence type="ECO:0000256" key="1">
    <source>
        <dbReference type="ARBA" id="ARBA00022630"/>
    </source>
</evidence>
<dbReference type="PANTHER" id="PTHR42659:SF2">
    <property type="entry name" value="XANTHINE DEHYDROGENASE SUBUNIT C-RELATED"/>
    <property type="match status" value="1"/>
</dbReference>
<dbReference type="AlphaFoldDB" id="A0A2M8QF06"/>
<dbReference type="GO" id="GO:0071949">
    <property type="term" value="F:FAD binding"/>
    <property type="evidence" value="ECO:0007669"/>
    <property type="project" value="InterPro"/>
</dbReference>
<dbReference type="Gene3D" id="3.30.43.10">
    <property type="entry name" value="Uridine Diphospho-n-acetylenolpyruvylglucosamine Reductase, domain 2"/>
    <property type="match status" value="1"/>
</dbReference>
<dbReference type="SUPFAM" id="SSF55447">
    <property type="entry name" value="CO dehydrogenase flavoprotein C-terminal domain-like"/>
    <property type="match status" value="1"/>
</dbReference>
<dbReference type="SMART" id="SM01092">
    <property type="entry name" value="CO_deh_flav_C"/>
    <property type="match status" value="1"/>
</dbReference>
<feature type="domain" description="FAD-binding PCMH-type" evidence="4">
    <location>
        <begin position="1"/>
        <end position="179"/>
    </location>
</feature>
<dbReference type="InterPro" id="IPR016166">
    <property type="entry name" value="FAD-bd_PCMH"/>
</dbReference>
<evidence type="ECO:0000313" key="6">
    <source>
        <dbReference type="Proteomes" id="UP000230790"/>
    </source>
</evidence>
<evidence type="ECO:0000256" key="2">
    <source>
        <dbReference type="ARBA" id="ARBA00022827"/>
    </source>
</evidence>
<evidence type="ECO:0000256" key="3">
    <source>
        <dbReference type="ARBA" id="ARBA00023002"/>
    </source>
</evidence>
<dbReference type="InterPro" id="IPR005107">
    <property type="entry name" value="CO_DH_flav_C"/>
</dbReference>
<dbReference type="Pfam" id="PF03450">
    <property type="entry name" value="CO_deh_flav_C"/>
    <property type="match status" value="1"/>
</dbReference>
<dbReference type="Proteomes" id="UP000230790">
    <property type="component" value="Unassembled WGS sequence"/>
</dbReference>
<dbReference type="PROSITE" id="PS51387">
    <property type="entry name" value="FAD_PCMH"/>
    <property type="match status" value="1"/>
</dbReference>
<comment type="caution">
    <text evidence="5">The sequence shown here is derived from an EMBL/GenBank/DDBJ whole genome shotgun (WGS) entry which is preliminary data.</text>
</comment>
<keyword evidence="3" id="KW-0560">Oxidoreductase</keyword>
<protein>
    <submittedName>
        <fullName evidence="5">Carbon monoxide dehydrogenase</fullName>
    </submittedName>
</protein>
<reference evidence="5 6" key="1">
    <citation type="submission" date="2017-11" db="EMBL/GenBank/DDBJ databases">
        <title>Evolution of Phototrophy in the Chloroflexi Phylum Driven by Horizontal Gene Transfer.</title>
        <authorList>
            <person name="Ward L.M."/>
            <person name="Hemp J."/>
            <person name="Shih P.M."/>
            <person name="Mcglynn S.E."/>
            <person name="Fischer W."/>
        </authorList>
    </citation>
    <scope>NUCLEOTIDE SEQUENCE [LARGE SCALE GENOMIC DNA]</scope>
    <source>
        <strain evidence="5">JP3_7</strain>
    </source>
</reference>
<dbReference type="EMBL" id="PGTN01000016">
    <property type="protein sequence ID" value="PJF48387.1"/>
    <property type="molecule type" value="Genomic_DNA"/>
</dbReference>
<dbReference type="InterPro" id="IPR016167">
    <property type="entry name" value="FAD-bd_PCMH_sub1"/>
</dbReference>
<dbReference type="GO" id="GO:0016491">
    <property type="term" value="F:oxidoreductase activity"/>
    <property type="evidence" value="ECO:0007669"/>
    <property type="project" value="UniProtKB-KW"/>
</dbReference>
<dbReference type="InterPro" id="IPR036318">
    <property type="entry name" value="FAD-bd_PCMH-like_sf"/>
</dbReference>
<organism evidence="5 6">
    <name type="scientific">Candidatus Thermofonsia Clade 3 bacterium</name>
    <dbReference type="NCBI Taxonomy" id="2364212"/>
    <lineage>
        <taxon>Bacteria</taxon>
        <taxon>Bacillati</taxon>
        <taxon>Chloroflexota</taxon>
        <taxon>Candidatus Thermofontia</taxon>
        <taxon>Candidatus Thermofonsia Clade 3</taxon>
    </lineage>
</organism>
<dbReference type="Gene3D" id="3.30.465.10">
    <property type="match status" value="1"/>
</dbReference>
<dbReference type="Gene3D" id="3.30.390.50">
    <property type="entry name" value="CO dehydrogenase flavoprotein, C-terminal domain"/>
    <property type="match status" value="1"/>
</dbReference>